<gene>
    <name evidence="2" type="primary">mfpsA</name>
    <name evidence="2" type="ORF">NCTC11645_00187</name>
</gene>
<dbReference type="RefSeq" id="WP_114996245.1">
    <property type="nucleotide sequence ID" value="NZ_CABMOB010000001.1"/>
</dbReference>
<dbReference type="EC" id="2.4.1.246" evidence="2"/>
<feature type="domain" description="Glycosyl transferase family 1" evidence="1">
    <location>
        <begin position="182"/>
        <end position="343"/>
    </location>
</feature>
<dbReference type="GO" id="GO:1901135">
    <property type="term" value="P:carbohydrate derivative metabolic process"/>
    <property type="evidence" value="ECO:0007669"/>
    <property type="project" value="UniProtKB-ARBA"/>
</dbReference>
<accession>A0A377HJG6</accession>
<proteinExistence type="predicted"/>
<dbReference type="Proteomes" id="UP000254512">
    <property type="component" value="Unassembled WGS sequence"/>
</dbReference>
<dbReference type="Gene3D" id="3.40.50.2000">
    <property type="entry name" value="Glycogen Phosphorylase B"/>
    <property type="match status" value="2"/>
</dbReference>
<dbReference type="EMBL" id="UGHD01000002">
    <property type="protein sequence ID" value="STO55885.1"/>
    <property type="molecule type" value="Genomic_DNA"/>
</dbReference>
<organism evidence="2 3">
    <name type="scientific">Grimontia hollisae</name>
    <name type="common">Vibrio hollisae</name>
    <dbReference type="NCBI Taxonomy" id="673"/>
    <lineage>
        <taxon>Bacteria</taxon>
        <taxon>Pseudomonadati</taxon>
        <taxon>Pseudomonadota</taxon>
        <taxon>Gammaproteobacteria</taxon>
        <taxon>Vibrionales</taxon>
        <taxon>Vibrionaceae</taxon>
        <taxon>Grimontia</taxon>
    </lineage>
</organism>
<keyword evidence="2" id="KW-0808">Transferase</keyword>
<protein>
    <submittedName>
        <fullName evidence="2">Mannosylfructose-phosphate synthase</fullName>
        <ecNumber evidence="2">2.4.1.246</ecNumber>
    </submittedName>
</protein>
<dbReference type="Pfam" id="PF00534">
    <property type="entry name" value="Glycos_transf_1"/>
    <property type="match status" value="1"/>
</dbReference>
<dbReference type="PANTHER" id="PTHR12526">
    <property type="entry name" value="GLYCOSYLTRANSFERASE"/>
    <property type="match status" value="1"/>
</dbReference>
<dbReference type="InterPro" id="IPR001296">
    <property type="entry name" value="Glyco_trans_1"/>
</dbReference>
<name>A0A377HJG6_GRIHO</name>
<dbReference type="AlphaFoldDB" id="A0A377HJG6"/>
<dbReference type="STRING" id="673.AL542_08675"/>
<dbReference type="PANTHER" id="PTHR12526:SF630">
    <property type="entry name" value="GLYCOSYLTRANSFERASE"/>
    <property type="match status" value="1"/>
</dbReference>
<evidence type="ECO:0000313" key="3">
    <source>
        <dbReference type="Proteomes" id="UP000254512"/>
    </source>
</evidence>
<dbReference type="SUPFAM" id="SSF53756">
    <property type="entry name" value="UDP-Glycosyltransferase/glycogen phosphorylase"/>
    <property type="match status" value="1"/>
</dbReference>
<evidence type="ECO:0000313" key="2">
    <source>
        <dbReference type="EMBL" id="STO55885.1"/>
    </source>
</evidence>
<sequence>MKVIYVISDISTTGGRERITLEKVKAFEKHGITAHIISHKISNKEAITHYFSDKVIDLGINDFNNKLLNKLIKRPFRKILFKHKIKHHLKKLSPDIIISLGDAYSDKLKNIYPSCQHITEVHGSYDLFFDTSKKSRKKTRIAKVKKFWHNVSQNNHMVILSEVDAEKWQFPSISIIPNFIEHRSLYEKDKQKRFIFAGRLSPEKGLDLLIETWRNIQRKGFQIELDIFGEGMDLLPIIKQYGLENMISVHPFDPHIIERYQSYLGCIMPSRSEGFGMVALESIHQGTPVIAFNIESGLRDIVKHNRSGLLAAPFDTEEMAEHIISLYDNDELAKSLSDGARKHSMSFTEESILPKWMALFENLVNQT</sequence>
<evidence type="ECO:0000259" key="1">
    <source>
        <dbReference type="Pfam" id="PF00534"/>
    </source>
</evidence>
<keyword evidence="2" id="KW-0328">Glycosyltransferase</keyword>
<dbReference type="GO" id="GO:0103011">
    <property type="term" value="F:mannosylfructose-phosphate synthase activity"/>
    <property type="evidence" value="ECO:0007669"/>
    <property type="project" value="UniProtKB-EC"/>
</dbReference>
<reference evidence="2 3" key="1">
    <citation type="submission" date="2018-06" db="EMBL/GenBank/DDBJ databases">
        <authorList>
            <consortium name="Pathogen Informatics"/>
            <person name="Doyle S."/>
        </authorList>
    </citation>
    <scope>NUCLEOTIDE SEQUENCE [LARGE SCALE GENOMIC DNA]</scope>
    <source>
        <strain evidence="2 3">NCTC11645</strain>
    </source>
</reference>